<name>A0ABQ1BLK4_9MYCO</name>
<dbReference type="Pfam" id="PF00487">
    <property type="entry name" value="FA_desaturase"/>
    <property type="match status" value="1"/>
</dbReference>
<evidence type="ECO:0000256" key="5">
    <source>
        <dbReference type="ARBA" id="ARBA00022692"/>
    </source>
</evidence>
<accession>A0ABQ1BLK4</accession>
<evidence type="ECO:0000256" key="10">
    <source>
        <dbReference type="ARBA" id="ARBA00023033"/>
    </source>
</evidence>
<feature type="transmembrane region" description="Helical" evidence="12">
    <location>
        <begin position="107"/>
        <end position="125"/>
    </location>
</feature>
<proteinExistence type="inferred from homology"/>
<evidence type="ECO:0000256" key="3">
    <source>
        <dbReference type="ARBA" id="ARBA00022475"/>
    </source>
</evidence>
<keyword evidence="6" id="KW-0479">Metal-binding</keyword>
<keyword evidence="15" id="KW-1185">Reference proteome</keyword>
<keyword evidence="3" id="KW-1003">Cell membrane</keyword>
<evidence type="ECO:0000256" key="1">
    <source>
        <dbReference type="ARBA" id="ARBA00004429"/>
    </source>
</evidence>
<dbReference type="Proteomes" id="UP000465306">
    <property type="component" value="Unassembled WGS sequence"/>
</dbReference>
<reference evidence="14 15" key="1">
    <citation type="journal article" date="2019" name="Emerg. Microbes Infect.">
        <title>Comprehensive subspecies identification of 175 nontuberculous mycobacteria species based on 7547 genomic profiles.</title>
        <authorList>
            <person name="Matsumoto Y."/>
            <person name="Kinjo T."/>
            <person name="Motooka D."/>
            <person name="Nabeya D."/>
            <person name="Jung N."/>
            <person name="Uechi K."/>
            <person name="Horii T."/>
            <person name="Iida T."/>
            <person name="Fujita J."/>
            <person name="Nakamura S."/>
        </authorList>
    </citation>
    <scope>NUCLEOTIDE SEQUENCE [LARGE SCALE GENOMIC DNA]</scope>
    <source>
        <strain evidence="14 15">JCM 13573</strain>
    </source>
</reference>
<evidence type="ECO:0000313" key="14">
    <source>
        <dbReference type="EMBL" id="GFG64539.1"/>
    </source>
</evidence>
<protein>
    <submittedName>
        <fullName evidence="14">Alkane 1-monooxygenase</fullName>
    </submittedName>
</protein>
<evidence type="ECO:0000256" key="11">
    <source>
        <dbReference type="ARBA" id="ARBA00023136"/>
    </source>
</evidence>
<evidence type="ECO:0000256" key="7">
    <source>
        <dbReference type="ARBA" id="ARBA00022989"/>
    </source>
</evidence>
<dbReference type="InterPro" id="IPR033885">
    <property type="entry name" value="AlkB/XylM"/>
</dbReference>
<evidence type="ECO:0000256" key="9">
    <source>
        <dbReference type="ARBA" id="ARBA00023004"/>
    </source>
</evidence>
<keyword evidence="11 12" id="KW-0472">Membrane</keyword>
<evidence type="ECO:0000256" key="2">
    <source>
        <dbReference type="ARBA" id="ARBA00010823"/>
    </source>
</evidence>
<gene>
    <name evidence="14" type="ORF">MKUB_20290</name>
</gene>
<dbReference type="CDD" id="cd03512">
    <property type="entry name" value="Alkane-hydroxylase"/>
    <property type="match status" value="1"/>
</dbReference>
<feature type="transmembrane region" description="Helical" evidence="12">
    <location>
        <begin position="239"/>
        <end position="257"/>
    </location>
</feature>
<dbReference type="PANTHER" id="PTHR38674:SF1">
    <property type="entry name" value="ALKANE 1-MONOOXYGENASE 1"/>
    <property type="match status" value="1"/>
</dbReference>
<feature type="transmembrane region" description="Helical" evidence="12">
    <location>
        <begin position="28"/>
        <end position="48"/>
    </location>
</feature>
<keyword evidence="9" id="KW-0408">Iron</keyword>
<dbReference type="PANTHER" id="PTHR38674">
    <property type="entry name" value="ALKANE 1-MONOOXYGENASE 1"/>
    <property type="match status" value="1"/>
</dbReference>
<feature type="transmembrane region" description="Helical" evidence="12">
    <location>
        <begin position="263"/>
        <end position="282"/>
    </location>
</feature>
<evidence type="ECO:0000256" key="8">
    <source>
        <dbReference type="ARBA" id="ARBA00023002"/>
    </source>
</evidence>
<comment type="similarity">
    <text evidence="2">Belongs to the fatty acid desaturase type 1 family. AlkB subfamily.</text>
</comment>
<organism evidence="14 15">
    <name type="scientific">Mycobacterium kubicae</name>
    <dbReference type="NCBI Taxonomy" id="120959"/>
    <lineage>
        <taxon>Bacteria</taxon>
        <taxon>Bacillati</taxon>
        <taxon>Actinomycetota</taxon>
        <taxon>Actinomycetes</taxon>
        <taxon>Mycobacteriales</taxon>
        <taxon>Mycobacteriaceae</taxon>
        <taxon>Mycobacterium</taxon>
        <taxon>Mycobacterium simiae complex</taxon>
    </lineage>
</organism>
<comment type="subcellular location">
    <subcellularLocation>
        <location evidence="1">Cell inner membrane</location>
        <topology evidence="1">Multi-pass membrane protein</topology>
    </subcellularLocation>
</comment>
<keyword evidence="10" id="KW-0503">Monooxygenase</keyword>
<evidence type="ECO:0000256" key="4">
    <source>
        <dbReference type="ARBA" id="ARBA00022519"/>
    </source>
</evidence>
<sequence>MVTTSFRAGHVTGRLTSSDQSWRDPKRYLWLLGAGVPVLVSASWVLVLTTGQAVFWWLGPVLAFGLIPVLDHIVGKDAENPPDSVLAWLESDPFYRWTTYLYLPNQYGSVVLACWLWAGGGWVAMDLVDKAGLMTTVGLIGGLAINAAHDLGHTRQRWERRLSKIALAQTCYGHFFVEHNRGHHVRIATPEDPASARLQESLYAFIPRSVLGGLRSAWQLEKHRLTGRGKSHWTLRNEVLNAWLISVVMLAVLAVWFRPVVLPWLFGQAIIGFCLLETVNYMEHYGLRRKKLPSGRYERVRPAHSWNSNTVVANVFLFHLQRHSDHHANPLRRYQALRHVDETPQLPSGYATMFLLALLPPLWRRVMDPRVLDFYGGDIRLAALPPKRKLPQRQRVGSGDGQRVLAYRRGAAGVHGKAGHVLRGHRAVGRRSNQPVAQGLS</sequence>
<keyword evidence="5 12" id="KW-0812">Transmembrane</keyword>
<dbReference type="EMBL" id="BLKU01000003">
    <property type="protein sequence ID" value="GFG64539.1"/>
    <property type="molecule type" value="Genomic_DNA"/>
</dbReference>
<keyword evidence="7 12" id="KW-1133">Transmembrane helix</keyword>
<dbReference type="InterPro" id="IPR005804">
    <property type="entry name" value="FA_desaturase_dom"/>
</dbReference>
<evidence type="ECO:0000256" key="6">
    <source>
        <dbReference type="ARBA" id="ARBA00022723"/>
    </source>
</evidence>
<evidence type="ECO:0000259" key="13">
    <source>
        <dbReference type="Pfam" id="PF00487"/>
    </source>
</evidence>
<dbReference type="RefSeq" id="WP_241007915.1">
    <property type="nucleotide sequence ID" value="NZ_BLKU01000003.1"/>
</dbReference>
<keyword evidence="4" id="KW-0997">Cell inner membrane</keyword>
<evidence type="ECO:0000256" key="12">
    <source>
        <dbReference type="SAM" id="Phobius"/>
    </source>
</evidence>
<feature type="domain" description="Fatty acid desaturase" evidence="13">
    <location>
        <begin position="135"/>
        <end position="354"/>
    </location>
</feature>
<feature type="transmembrane region" description="Helical" evidence="12">
    <location>
        <begin position="54"/>
        <end position="74"/>
    </location>
</feature>
<comment type="caution">
    <text evidence="14">The sequence shown here is derived from an EMBL/GenBank/DDBJ whole genome shotgun (WGS) entry which is preliminary data.</text>
</comment>
<keyword evidence="8" id="KW-0560">Oxidoreductase</keyword>
<evidence type="ECO:0000313" key="15">
    <source>
        <dbReference type="Proteomes" id="UP000465306"/>
    </source>
</evidence>